<evidence type="ECO:0000256" key="5">
    <source>
        <dbReference type="PIRNR" id="PIRNR016255"/>
    </source>
</evidence>
<accession>A0A7S1T814</accession>
<name>A0A7S1T814_9RHOD</name>
<protein>
    <recommendedName>
        <fullName evidence="4 5">Eukaryotic translation initiation factor 3 subunit E</fullName>
        <shortName evidence="4">eIF3e</shortName>
    </recommendedName>
    <alternativeName>
        <fullName evidence="4">Eukaryotic translation initiation factor 3 subunit 6</fullName>
    </alternativeName>
</protein>
<comment type="similarity">
    <text evidence="4 5">Belongs to the eIF-3 subunit E family.</text>
</comment>
<dbReference type="PANTHER" id="PTHR10317">
    <property type="entry name" value="EUKARYOTIC TRANSLATION INITIATION FACTOR 3 SUBUNIT E"/>
    <property type="match status" value="1"/>
</dbReference>
<evidence type="ECO:0000259" key="6">
    <source>
        <dbReference type="PROSITE" id="PS50250"/>
    </source>
</evidence>
<dbReference type="InterPro" id="IPR019010">
    <property type="entry name" value="eIF3e_N"/>
</dbReference>
<comment type="function">
    <text evidence="4">Component of the eukaryotic translation initiation factor 3 (eIF-3) complex, which is involved in protein synthesis of a specialized repertoire of mRNAs and, together with other initiation factors, stimulates binding of mRNA and methionyl-tRNAi to the 40S ribosome. The eIF-3 complex specifically targets and initiates translation of a subset of mRNAs involved in cell proliferation.</text>
</comment>
<keyword evidence="3 4" id="KW-0648">Protein biosynthesis</keyword>
<dbReference type="HAMAP" id="MF_03004">
    <property type="entry name" value="eIF3e"/>
    <property type="match status" value="1"/>
</dbReference>
<keyword evidence="1 4" id="KW-0963">Cytoplasm</keyword>
<dbReference type="PROSITE" id="PS50250">
    <property type="entry name" value="PCI"/>
    <property type="match status" value="1"/>
</dbReference>
<dbReference type="Gene3D" id="1.25.40.570">
    <property type="match status" value="1"/>
</dbReference>
<evidence type="ECO:0000256" key="4">
    <source>
        <dbReference type="HAMAP-Rule" id="MF_03004"/>
    </source>
</evidence>
<evidence type="ECO:0000256" key="2">
    <source>
        <dbReference type="ARBA" id="ARBA00022540"/>
    </source>
</evidence>
<reference evidence="7" key="1">
    <citation type="submission" date="2021-01" db="EMBL/GenBank/DDBJ databases">
        <authorList>
            <person name="Corre E."/>
            <person name="Pelletier E."/>
            <person name="Niang G."/>
            <person name="Scheremetjew M."/>
            <person name="Finn R."/>
            <person name="Kale V."/>
            <person name="Holt S."/>
            <person name="Cochrane G."/>
            <person name="Meng A."/>
            <person name="Brown T."/>
            <person name="Cohen L."/>
        </authorList>
    </citation>
    <scope>NUCLEOTIDE SEQUENCE</scope>
    <source>
        <strain evidence="7">SAG 36.94</strain>
    </source>
</reference>
<dbReference type="Pfam" id="PF01399">
    <property type="entry name" value="PCI"/>
    <property type="match status" value="1"/>
</dbReference>
<dbReference type="GO" id="GO:0033290">
    <property type="term" value="C:eukaryotic 48S preinitiation complex"/>
    <property type="evidence" value="ECO:0007669"/>
    <property type="project" value="UniProtKB-UniRule"/>
</dbReference>
<sequence>MMGMEGGYDLTHVIAQYLDRHMVIPLLEFAQRQGYYDPDDLLRAQLDLLSQTNMLDFAFELHRELYGGEPPVEMVERREKVLFVLSSLREDCAPIMDLLEDEELMRDLQEKKLFHLAHLQEEFNVNDEVLDALYEYGKFQFDCGGYAGASLYLSVYRTLLAGANPEKEFFALWGKFAADVLLKDWDAAMESLNQVKEAVDGQGQGRSLQFNPLQQLQHRTWIIHWGLFVFFNHPNGRNAVTDLLFQEKYLNTIQTNCPHILRYLTAAVIINKRRRNIMRDLVRVIQQESYTYHDPITEFVDCLCVNFDFEGAQDMLKKCVDTMRHDFFLSAFLDEFVENARLTIFETYCKIHNCIDITMLAEKLNMDVASAERWVVNLIRNARLDAKIDSQANQVRMGLTVPSVYEQIMESTKSLILRTGVIAQNYRLDVSSRGPGQTASSHER</sequence>
<proteinExistence type="inferred from homology"/>
<evidence type="ECO:0000256" key="3">
    <source>
        <dbReference type="ARBA" id="ARBA00022917"/>
    </source>
</evidence>
<dbReference type="SMART" id="SM00088">
    <property type="entry name" value="PINT"/>
    <property type="match status" value="1"/>
</dbReference>
<dbReference type="PIRSF" id="PIRSF016255">
    <property type="entry name" value="eIF3e_su6"/>
    <property type="match status" value="1"/>
</dbReference>
<dbReference type="CDD" id="cd21378">
    <property type="entry name" value="eIF3E"/>
    <property type="match status" value="1"/>
</dbReference>
<dbReference type="GO" id="GO:0003743">
    <property type="term" value="F:translation initiation factor activity"/>
    <property type="evidence" value="ECO:0007669"/>
    <property type="project" value="UniProtKB-UniRule"/>
</dbReference>
<dbReference type="GO" id="GO:0001732">
    <property type="term" value="P:formation of cytoplasmic translation initiation complex"/>
    <property type="evidence" value="ECO:0007669"/>
    <property type="project" value="UniProtKB-UniRule"/>
</dbReference>
<keyword evidence="2 4" id="KW-0396">Initiation factor</keyword>
<dbReference type="EMBL" id="HBGH01003036">
    <property type="protein sequence ID" value="CAD9227604.1"/>
    <property type="molecule type" value="Transcribed_RNA"/>
</dbReference>
<organism evidence="7">
    <name type="scientific">Compsopogon caeruleus</name>
    <dbReference type="NCBI Taxonomy" id="31354"/>
    <lineage>
        <taxon>Eukaryota</taxon>
        <taxon>Rhodophyta</taxon>
        <taxon>Compsopogonophyceae</taxon>
        <taxon>Compsopogonales</taxon>
        <taxon>Compsopogonaceae</taxon>
        <taxon>Compsopogon</taxon>
    </lineage>
</organism>
<feature type="domain" description="PCI" evidence="6">
    <location>
        <begin position="229"/>
        <end position="402"/>
    </location>
</feature>
<dbReference type="InterPro" id="IPR000717">
    <property type="entry name" value="PCI_dom"/>
</dbReference>
<evidence type="ECO:0000313" key="7">
    <source>
        <dbReference type="EMBL" id="CAD9227604.1"/>
    </source>
</evidence>
<gene>
    <name evidence="7" type="ORF">CCAE0312_LOCUS1644</name>
</gene>
<dbReference type="AlphaFoldDB" id="A0A7S1T814"/>
<evidence type="ECO:0000256" key="1">
    <source>
        <dbReference type="ARBA" id="ARBA00022490"/>
    </source>
</evidence>
<dbReference type="SMART" id="SM01186">
    <property type="entry name" value="eIF3_N"/>
    <property type="match status" value="1"/>
</dbReference>
<comment type="subunit">
    <text evidence="4 5">Component of the eukaryotic translation initiation factor 3 (eIF-3) complex.</text>
</comment>
<dbReference type="Pfam" id="PF09440">
    <property type="entry name" value="eIF3_N"/>
    <property type="match status" value="1"/>
</dbReference>
<dbReference type="GO" id="GO:0071540">
    <property type="term" value="C:eukaryotic translation initiation factor 3 complex, eIF3e"/>
    <property type="evidence" value="ECO:0007669"/>
    <property type="project" value="UniProtKB-UniRule"/>
</dbReference>
<dbReference type="SUPFAM" id="SSF46785">
    <property type="entry name" value="Winged helix' DNA-binding domain"/>
    <property type="match status" value="1"/>
</dbReference>
<dbReference type="InterPro" id="IPR036390">
    <property type="entry name" value="WH_DNA-bd_sf"/>
</dbReference>
<dbReference type="GO" id="GO:0016282">
    <property type="term" value="C:eukaryotic 43S preinitiation complex"/>
    <property type="evidence" value="ECO:0007669"/>
    <property type="project" value="UniProtKB-UniRule"/>
</dbReference>
<dbReference type="InterPro" id="IPR016650">
    <property type="entry name" value="eIF3e"/>
</dbReference>
<comment type="subcellular location">
    <subcellularLocation>
        <location evidence="4 5">Cytoplasm</location>
    </subcellularLocation>
</comment>